<reference evidence="2" key="1">
    <citation type="submission" date="2022-03" db="EMBL/GenBank/DDBJ databases">
        <title>Genomic analyses of argali, domestic sheep and their hybrids provide insights into chromosomal evolution, heterosis and genetic basis of agronomic traits.</title>
        <authorList>
            <person name="Li M."/>
        </authorList>
    </citation>
    <scope>NUCLEOTIDE SEQUENCE</scope>
    <source>
        <strain evidence="2">CAU-MHL-2022a</strain>
        <tissue evidence="2">Skin</tissue>
    </source>
</reference>
<feature type="region of interest" description="Disordered" evidence="1">
    <location>
        <begin position="1"/>
        <end position="43"/>
    </location>
</feature>
<accession>A0AAD4TJ42</accession>
<comment type="caution">
    <text evidence="2">The sequence shown here is derived from an EMBL/GenBank/DDBJ whole genome shotgun (WGS) entry which is preliminary data.</text>
</comment>
<proteinExistence type="predicted"/>
<sequence length="141" mass="15764">MVGESTNEDNLKSPNPTAQRLRLPPICPGVDGSQSPIPGSSRVDAGAKIHVDSSRHSHRPDAFDEMPRVPFSELSETLNFSQPFHTALVTFAERHYRTLLSSLAAKMLLRFSHGTDALRKLNVFDADFRRETQETGISWFN</sequence>
<evidence type="ECO:0000313" key="3">
    <source>
        <dbReference type="Proteomes" id="UP001214576"/>
    </source>
</evidence>
<evidence type="ECO:0000313" key="2">
    <source>
        <dbReference type="EMBL" id="KAI4529113.1"/>
    </source>
</evidence>
<keyword evidence="3" id="KW-1185">Reference proteome</keyword>
<evidence type="ECO:0000256" key="1">
    <source>
        <dbReference type="SAM" id="MobiDB-lite"/>
    </source>
</evidence>
<gene>
    <name evidence="2" type="ORF">MG293_020787</name>
</gene>
<name>A0AAD4TJ42_OVIAM</name>
<dbReference type="EMBL" id="JAKZEL010000029">
    <property type="protein sequence ID" value="KAI4529113.1"/>
    <property type="molecule type" value="Genomic_DNA"/>
</dbReference>
<dbReference type="AlphaFoldDB" id="A0AAD4TJ42"/>
<organism evidence="2 3">
    <name type="scientific">Ovis ammon polii</name>
    <dbReference type="NCBI Taxonomy" id="230172"/>
    <lineage>
        <taxon>Eukaryota</taxon>
        <taxon>Metazoa</taxon>
        <taxon>Chordata</taxon>
        <taxon>Craniata</taxon>
        <taxon>Vertebrata</taxon>
        <taxon>Euteleostomi</taxon>
        <taxon>Mammalia</taxon>
        <taxon>Eutheria</taxon>
        <taxon>Laurasiatheria</taxon>
        <taxon>Artiodactyla</taxon>
        <taxon>Ruminantia</taxon>
        <taxon>Pecora</taxon>
        <taxon>Bovidae</taxon>
        <taxon>Caprinae</taxon>
        <taxon>Ovis</taxon>
    </lineage>
</organism>
<protein>
    <submittedName>
        <fullName evidence="2">Uncharacterized protein</fullName>
    </submittedName>
</protein>
<dbReference type="Proteomes" id="UP001214576">
    <property type="component" value="Unassembled WGS sequence"/>
</dbReference>